<dbReference type="EMBL" id="QWEG01000013">
    <property type="protein sequence ID" value="RHW35666.1"/>
    <property type="molecule type" value="Genomic_DNA"/>
</dbReference>
<dbReference type="PANTHER" id="PTHR21716:SF68">
    <property type="entry name" value="TRANSPORT PROTEIN YTVI-RELATED"/>
    <property type="match status" value="1"/>
</dbReference>
<keyword evidence="5 6" id="KW-0472">Membrane</keyword>
<sequence length="343" mass="38151">MWKKWIILAVLILLFIFFIPYSLPLLFALVTAILLEGLVGYLQRKLKLSRVKSVIASFIAFLLGIVVLGYNLFLILFQQVMNLSERTPTYVRDIYSSGIKPLIKRWKDYTQTLPPDVIASIEKTLDESVNSLDRFVQEMIHVLIGFLTSIPGFLIEFLIYLVALFLISLELPEIKASIKSHLTEGTKRKVSIVLNQLTKAGVGFIKAQIILSLITFSLAFIGLMLLKVKYAGLFSLLIVLVDILPILGTGSFLVPWAVISIIQGKQFLGIGLIILFLAITVIRRIIEPKVYATSLGISPLASLASLYIGFKLIGFVGLFAGPALVILLDALIRVNVIKTNFKI</sequence>
<proteinExistence type="inferred from homology"/>
<reference evidence="7 8" key="1">
    <citation type="journal article" date="2017" name="Int. J. Syst. Evol. Microbiol.">
        <title>Bacillus notoginsengisoli sp. nov., a novel bacterium isolated from the rhizosphere of Panax notoginseng.</title>
        <authorList>
            <person name="Zhang M.Y."/>
            <person name="Cheng J."/>
            <person name="Cai Y."/>
            <person name="Zhang T.Y."/>
            <person name="Wu Y.Y."/>
            <person name="Manikprabhu D."/>
            <person name="Li W.J."/>
            <person name="Zhang Y.X."/>
        </authorList>
    </citation>
    <scope>NUCLEOTIDE SEQUENCE [LARGE SCALE GENOMIC DNA]</scope>
    <source>
        <strain evidence="7 8">JCM 30743</strain>
    </source>
</reference>
<feature type="transmembrane region" description="Helical" evidence="6">
    <location>
        <begin position="232"/>
        <end position="255"/>
    </location>
</feature>
<feature type="transmembrane region" description="Helical" evidence="6">
    <location>
        <begin position="55"/>
        <end position="77"/>
    </location>
</feature>
<accession>A0A417YPL9</accession>
<dbReference type="OrthoDB" id="9774361at2"/>
<dbReference type="NCBIfam" id="TIGR02872">
    <property type="entry name" value="spore_ytvI"/>
    <property type="match status" value="1"/>
</dbReference>
<protein>
    <submittedName>
        <fullName evidence="7">Sporulation integral membrane protein YtvI</fullName>
    </submittedName>
</protein>
<name>A0A417YPL9_9BACI</name>
<feature type="transmembrane region" description="Helical" evidence="6">
    <location>
        <begin position="306"/>
        <end position="332"/>
    </location>
</feature>
<evidence type="ECO:0000313" key="8">
    <source>
        <dbReference type="Proteomes" id="UP000284416"/>
    </source>
</evidence>
<dbReference type="AlphaFoldDB" id="A0A417YPL9"/>
<keyword evidence="4 6" id="KW-1133">Transmembrane helix</keyword>
<evidence type="ECO:0000256" key="5">
    <source>
        <dbReference type="ARBA" id="ARBA00023136"/>
    </source>
</evidence>
<evidence type="ECO:0000256" key="2">
    <source>
        <dbReference type="ARBA" id="ARBA00009773"/>
    </source>
</evidence>
<feature type="transmembrane region" description="Helical" evidence="6">
    <location>
        <begin position="209"/>
        <end position="226"/>
    </location>
</feature>
<dbReference type="GO" id="GO:0055085">
    <property type="term" value="P:transmembrane transport"/>
    <property type="evidence" value="ECO:0007669"/>
    <property type="project" value="TreeGrafter"/>
</dbReference>
<dbReference type="InterPro" id="IPR002549">
    <property type="entry name" value="AI-2E-like"/>
</dbReference>
<feature type="transmembrane region" description="Helical" evidence="6">
    <location>
        <begin position="6"/>
        <end position="35"/>
    </location>
</feature>
<evidence type="ECO:0000256" key="6">
    <source>
        <dbReference type="SAM" id="Phobius"/>
    </source>
</evidence>
<keyword evidence="8" id="KW-1185">Reference proteome</keyword>
<dbReference type="Proteomes" id="UP000284416">
    <property type="component" value="Unassembled WGS sequence"/>
</dbReference>
<dbReference type="Pfam" id="PF01594">
    <property type="entry name" value="AI-2E_transport"/>
    <property type="match status" value="1"/>
</dbReference>
<comment type="subcellular location">
    <subcellularLocation>
        <location evidence="1">Membrane</location>
        <topology evidence="1">Multi-pass membrane protein</topology>
    </subcellularLocation>
</comment>
<feature type="transmembrane region" description="Helical" evidence="6">
    <location>
        <begin position="267"/>
        <end position="286"/>
    </location>
</feature>
<dbReference type="PANTHER" id="PTHR21716">
    <property type="entry name" value="TRANSMEMBRANE PROTEIN"/>
    <property type="match status" value="1"/>
</dbReference>
<evidence type="ECO:0000256" key="1">
    <source>
        <dbReference type="ARBA" id="ARBA00004141"/>
    </source>
</evidence>
<organism evidence="7 8">
    <name type="scientific">Neobacillus notoginsengisoli</name>
    <dbReference type="NCBI Taxonomy" id="1578198"/>
    <lineage>
        <taxon>Bacteria</taxon>
        <taxon>Bacillati</taxon>
        <taxon>Bacillota</taxon>
        <taxon>Bacilli</taxon>
        <taxon>Bacillales</taxon>
        <taxon>Bacillaceae</taxon>
        <taxon>Neobacillus</taxon>
    </lineage>
</organism>
<evidence type="ECO:0000256" key="4">
    <source>
        <dbReference type="ARBA" id="ARBA00022989"/>
    </source>
</evidence>
<dbReference type="RefSeq" id="WP_118923249.1">
    <property type="nucleotide sequence ID" value="NZ_QWEG01000013.1"/>
</dbReference>
<comment type="similarity">
    <text evidence="2">Belongs to the autoinducer-2 exporter (AI-2E) (TC 2.A.86) family.</text>
</comment>
<dbReference type="GO" id="GO:0016020">
    <property type="term" value="C:membrane"/>
    <property type="evidence" value="ECO:0007669"/>
    <property type="project" value="UniProtKB-SubCell"/>
</dbReference>
<feature type="transmembrane region" description="Helical" evidence="6">
    <location>
        <begin position="140"/>
        <end position="169"/>
    </location>
</feature>
<comment type="caution">
    <text evidence="7">The sequence shown here is derived from an EMBL/GenBank/DDBJ whole genome shotgun (WGS) entry which is preliminary data.</text>
</comment>
<gene>
    <name evidence="7" type="primary">ytvI</name>
    <name evidence="7" type="ORF">D1B31_18645</name>
</gene>
<evidence type="ECO:0000256" key="3">
    <source>
        <dbReference type="ARBA" id="ARBA00022692"/>
    </source>
</evidence>
<keyword evidence="3 6" id="KW-0812">Transmembrane</keyword>
<evidence type="ECO:0000313" key="7">
    <source>
        <dbReference type="EMBL" id="RHW35666.1"/>
    </source>
</evidence>
<dbReference type="InterPro" id="IPR014227">
    <property type="entry name" value="YtvI-like"/>
</dbReference>